<keyword evidence="3" id="KW-1185">Reference proteome</keyword>
<comment type="caution">
    <text evidence="2">The sequence shown here is derived from an EMBL/GenBank/DDBJ whole genome shotgun (WGS) entry which is preliminary data.</text>
</comment>
<dbReference type="PROSITE" id="PS50106">
    <property type="entry name" value="PDZ"/>
    <property type="match status" value="1"/>
</dbReference>
<dbReference type="Proteomes" id="UP000218231">
    <property type="component" value="Unassembled WGS sequence"/>
</dbReference>
<dbReference type="SMART" id="SM00228">
    <property type="entry name" value="PDZ"/>
    <property type="match status" value="1"/>
</dbReference>
<dbReference type="GO" id="GO:0005886">
    <property type="term" value="C:plasma membrane"/>
    <property type="evidence" value="ECO:0007669"/>
    <property type="project" value="TreeGrafter"/>
</dbReference>
<dbReference type="GO" id="GO:0150105">
    <property type="term" value="P:protein localization to cell-cell junction"/>
    <property type="evidence" value="ECO:0007669"/>
    <property type="project" value="TreeGrafter"/>
</dbReference>
<dbReference type="AlphaFoldDB" id="A0A2A2KFP5"/>
<dbReference type="PANTHER" id="PTHR13865:SF28">
    <property type="entry name" value="POLYCHAETOID, ISOFORM O"/>
    <property type="match status" value="1"/>
</dbReference>
<dbReference type="GO" id="GO:0045216">
    <property type="term" value="P:cell-cell junction organization"/>
    <property type="evidence" value="ECO:0007669"/>
    <property type="project" value="TreeGrafter"/>
</dbReference>
<accession>A0A2A2KFP5</accession>
<dbReference type="SUPFAM" id="SSF50156">
    <property type="entry name" value="PDZ domain-like"/>
    <property type="match status" value="1"/>
</dbReference>
<dbReference type="GO" id="GO:0005923">
    <property type="term" value="C:bicellular tight junction"/>
    <property type="evidence" value="ECO:0007669"/>
    <property type="project" value="TreeGrafter"/>
</dbReference>
<gene>
    <name evidence="2" type="ORF">WR25_07193</name>
</gene>
<organism evidence="2 3">
    <name type="scientific">Diploscapter pachys</name>
    <dbReference type="NCBI Taxonomy" id="2018661"/>
    <lineage>
        <taxon>Eukaryota</taxon>
        <taxon>Metazoa</taxon>
        <taxon>Ecdysozoa</taxon>
        <taxon>Nematoda</taxon>
        <taxon>Chromadorea</taxon>
        <taxon>Rhabditida</taxon>
        <taxon>Rhabditina</taxon>
        <taxon>Rhabditomorpha</taxon>
        <taxon>Rhabditoidea</taxon>
        <taxon>Rhabditidae</taxon>
        <taxon>Diploscapter</taxon>
    </lineage>
</organism>
<dbReference type="STRING" id="2018661.A0A2A2KFP5"/>
<feature type="domain" description="PDZ" evidence="1">
    <location>
        <begin position="59"/>
        <end position="134"/>
    </location>
</feature>
<sequence>MHSHSSQQSHLSSGLGTIPLAAGPYPIPCSIPEEFLVAPVADECESMAAGCSLSWQLLSVSLHRAANLGFGIAISGGRDNPHFTSGDPAIVVSDVVNNGPAYGLLQVNDRILSANGVSFENIEYAAAVEIIKSSQQINMASRF</sequence>
<evidence type="ECO:0000313" key="3">
    <source>
        <dbReference type="Proteomes" id="UP000218231"/>
    </source>
</evidence>
<name>A0A2A2KFP5_9BILA</name>
<dbReference type="Pfam" id="PF00595">
    <property type="entry name" value="PDZ"/>
    <property type="match status" value="1"/>
</dbReference>
<dbReference type="Gene3D" id="2.30.42.10">
    <property type="match status" value="1"/>
</dbReference>
<evidence type="ECO:0000259" key="1">
    <source>
        <dbReference type="PROSITE" id="PS50106"/>
    </source>
</evidence>
<reference evidence="2 3" key="1">
    <citation type="journal article" date="2017" name="Curr. Biol.">
        <title>Genome architecture and evolution of a unichromosomal asexual nematode.</title>
        <authorList>
            <person name="Fradin H."/>
            <person name="Zegar C."/>
            <person name="Gutwein M."/>
            <person name="Lucas J."/>
            <person name="Kovtun M."/>
            <person name="Corcoran D."/>
            <person name="Baugh L.R."/>
            <person name="Kiontke K."/>
            <person name="Gunsalus K."/>
            <person name="Fitch D.H."/>
            <person name="Piano F."/>
        </authorList>
    </citation>
    <scope>NUCLEOTIDE SEQUENCE [LARGE SCALE GENOMIC DNA]</scope>
    <source>
        <strain evidence="2">PF1309</strain>
    </source>
</reference>
<dbReference type="CDD" id="cd06727">
    <property type="entry name" value="PDZ1_ZO1-like"/>
    <property type="match status" value="1"/>
</dbReference>
<proteinExistence type="predicted"/>
<dbReference type="GO" id="GO:0050839">
    <property type="term" value="F:cell adhesion molecule binding"/>
    <property type="evidence" value="ECO:0007669"/>
    <property type="project" value="TreeGrafter"/>
</dbReference>
<dbReference type="EMBL" id="LIAE01008695">
    <property type="protein sequence ID" value="PAV72804.1"/>
    <property type="molecule type" value="Genomic_DNA"/>
</dbReference>
<dbReference type="InterPro" id="IPR036034">
    <property type="entry name" value="PDZ_sf"/>
</dbReference>
<dbReference type="InterPro" id="IPR001478">
    <property type="entry name" value="PDZ"/>
</dbReference>
<dbReference type="PANTHER" id="PTHR13865">
    <property type="entry name" value="TIGHT JUNCTION PROTEIN"/>
    <property type="match status" value="1"/>
</dbReference>
<dbReference type="OrthoDB" id="418634at2759"/>
<evidence type="ECO:0000313" key="2">
    <source>
        <dbReference type="EMBL" id="PAV72804.1"/>
    </source>
</evidence>
<protein>
    <recommendedName>
        <fullName evidence="1">PDZ domain-containing protein</fullName>
    </recommendedName>
</protein>
<dbReference type="GO" id="GO:0098609">
    <property type="term" value="P:cell-cell adhesion"/>
    <property type="evidence" value="ECO:0007669"/>
    <property type="project" value="TreeGrafter"/>
</dbReference>